<feature type="chain" id="PRO_5046575423" description="Ice-binding protein C-terminal domain-containing protein" evidence="1">
    <location>
        <begin position="21"/>
        <end position="177"/>
    </location>
</feature>
<feature type="domain" description="Ice-binding protein C-terminal" evidence="2">
    <location>
        <begin position="144"/>
        <end position="165"/>
    </location>
</feature>
<keyword evidence="1" id="KW-0732">Signal</keyword>
<dbReference type="RefSeq" id="WP_343860500.1">
    <property type="nucleotide sequence ID" value="NZ_BAAAFD010000007.1"/>
</dbReference>
<accession>A0ABN1LMC7</accession>
<dbReference type="Proteomes" id="UP001500359">
    <property type="component" value="Unassembled WGS sequence"/>
</dbReference>
<keyword evidence="4" id="KW-1185">Reference proteome</keyword>
<proteinExistence type="predicted"/>
<name>A0ABN1LMC7_9ALTE</name>
<feature type="signal peptide" evidence="1">
    <location>
        <begin position="1"/>
        <end position="20"/>
    </location>
</feature>
<gene>
    <name evidence="3" type="ORF">GCM10009114_25180</name>
</gene>
<evidence type="ECO:0000313" key="4">
    <source>
        <dbReference type="Proteomes" id="UP001500359"/>
    </source>
</evidence>
<dbReference type="NCBIfam" id="TIGR02595">
    <property type="entry name" value="PEP_CTERM"/>
    <property type="match status" value="1"/>
</dbReference>
<protein>
    <recommendedName>
        <fullName evidence="2">Ice-binding protein C-terminal domain-containing protein</fullName>
    </recommendedName>
</protein>
<dbReference type="EMBL" id="BAAAFD010000007">
    <property type="protein sequence ID" value="GAA0857848.1"/>
    <property type="molecule type" value="Genomic_DNA"/>
</dbReference>
<dbReference type="Pfam" id="PF07589">
    <property type="entry name" value="PEP-CTERM"/>
    <property type="match status" value="1"/>
</dbReference>
<organism evidence="3 4">
    <name type="scientific">Aliiglaciecola litoralis</name>
    <dbReference type="NCBI Taxonomy" id="582857"/>
    <lineage>
        <taxon>Bacteria</taxon>
        <taxon>Pseudomonadati</taxon>
        <taxon>Pseudomonadota</taxon>
        <taxon>Gammaproteobacteria</taxon>
        <taxon>Alteromonadales</taxon>
        <taxon>Alteromonadaceae</taxon>
        <taxon>Aliiglaciecola</taxon>
    </lineage>
</organism>
<sequence length="177" mass="19006">MDKFKTFVFWAAFSCFPAHAGLVSISADDAFFLNVDFTSMVPSPPYQSVIVSFAGTDNLPHSVHLTVFAEFDGLGDVLIPNFGGADFGPGFTMSVVLDSFADVMDGVFSIGVTGISGTANWDINATATDFQGNIASLSLPDNVQIPEPATLMLVGLGLFSLRWLRWKTAQNLRGQNQ</sequence>
<dbReference type="InterPro" id="IPR013424">
    <property type="entry name" value="Ice-binding_C"/>
</dbReference>
<evidence type="ECO:0000313" key="3">
    <source>
        <dbReference type="EMBL" id="GAA0857848.1"/>
    </source>
</evidence>
<evidence type="ECO:0000259" key="2">
    <source>
        <dbReference type="Pfam" id="PF07589"/>
    </source>
</evidence>
<comment type="caution">
    <text evidence="3">The sequence shown here is derived from an EMBL/GenBank/DDBJ whole genome shotgun (WGS) entry which is preliminary data.</text>
</comment>
<reference evidence="3 4" key="1">
    <citation type="journal article" date="2019" name="Int. J. Syst. Evol. Microbiol.">
        <title>The Global Catalogue of Microorganisms (GCM) 10K type strain sequencing project: providing services to taxonomists for standard genome sequencing and annotation.</title>
        <authorList>
            <consortium name="The Broad Institute Genomics Platform"/>
            <consortium name="The Broad Institute Genome Sequencing Center for Infectious Disease"/>
            <person name="Wu L."/>
            <person name="Ma J."/>
        </authorList>
    </citation>
    <scope>NUCLEOTIDE SEQUENCE [LARGE SCALE GENOMIC DNA]</scope>
    <source>
        <strain evidence="3 4">JCM 15896</strain>
    </source>
</reference>
<evidence type="ECO:0000256" key="1">
    <source>
        <dbReference type="SAM" id="SignalP"/>
    </source>
</evidence>